<dbReference type="AlphaFoldDB" id="A0A0B0EIS9"/>
<evidence type="ECO:0000256" key="2">
    <source>
        <dbReference type="ARBA" id="ARBA00022676"/>
    </source>
</evidence>
<evidence type="ECO:0000259" key="4">
    <source>
        <dbReference type="Pfam" id="PF00535"/>
    </source>
</evidence>
<organism evidence="5 6">
    <name type="scientific">Candidatus Scalindua brodae</name>
    <dbReference type="NCBI Taxonomy" id="237368"/>
    <lineage>
        <taxon>Bacteria</taxon>
        <taxon>Pseudomonadati</taxon>
        <taxon>Planctomycetota</taxon>
        <taxon>Candidatus Brocadiia</taxon>
        <taxon>Candidatus Brocadiales</taxon>
        <taxon>Candidatus Scalinduaceae</taxon>
        <taxon>Candidatus Scalindua</taxon>
    </lineage>
</organism>
<dbReference type="GO" id="GO:0016757">
    <property type="term" value="F:glycosyltransferase activity"/>
    <property type="evidence" value="ECO:0007669"/>
    <property type="project" value="UniProtKB-KW"/>
</dbReference>
<dbReference type="Gene3D" id="3.90.550.10">
    <property type="entry name" value="Spore Coat Polysaccharide Biosynthesis Protein SpsA, Chain A"/>
    <property type="match status" value="1"/>
</dbReference>
<proteinExistence type="inferred from homology"/>
<sequence length="150" mass="17554">MRKSKKLPFVSIVIPTRNRKKDIAKCLYFIRRLDYPNKNIEIIIWDNGSTDSTRKEVSRIFAEMEKEGWKNLCIIQSNVNLGGFTTRDELFKRVGREMAYVLSLDDDVFLPRDSLTLLLGRLQGNSRQALLVLERYTSRNQTRLLTELDL</sequence>
<dbReference type="PANTHER" id="PTHR43179">
    <property type="entry name" value="RHAMNOSYLTRANSFERASE WBBL"/>
    <property type="match status" value="1"/>
</dbReference>
<dbReference type="InterPro" id="IPR001173">
    <property type="entry name" value="Glyco_trans_2-like"/>
</dbReference>
<name>A0A0B0EIS9_9BACT</name>
<dbReference type="SUPFAM" id="SSF53448">
    <property type="entry name" value="Nucleotide-diphospho-sugar transferases"/>
    <property type="match status" value="1"/>
</dbReference>
<dbReference type="InterPro" id="IPR029044">
    <property type="entry name" value="Nucleotide-diphossugar_trans"/>
</dbReference>
<keyword evidence="3 5" id="KW-0808">Transferase</keyword>
<dbReference type="CDD" id="cd00761">
    <property type="entry name" value="Glyco_tranf_GTA_type"/>
    <property type="match status" value="1"/>
</dbReference>
<dbReference type="Proteomes" id="UP000030652">
    <property type="component" value="Unassembled WGS sequence"/>
</dbReference>
<dbReference type="Pfam" id="PF00535">
    <property type="entry name" value="Glycos_transf_2"/>
    <property type="match status" value="1"/>
</dbReference>
<keyword evidence="2" id="KW-0328">Glycosyltransferase</keyword>
<protein>
    <submittedName>
        <fullName evidence="5">Glycosyltransferase</fullName>
    </submittedName>
</protein>
<accession>A0A0B0EIS9</accession>
<evidence type="ECO:0000256" key="1">
    <source>
        <dbReference type="ARBA" id="ARBA00006739"/>
    </source>
</evidence>
<dbReference type="PANTHER" id="PTHR43179:SF12">
    <property type="entry name" value="GALACTOFURANOSYLTRANSFERASE GLFT2"/>
    <property type="match status" value="1"/>
</dbReference>
<evidence type="ECO:0000256" key="3">
    <source>
        <dbReference type="ARBA" id="ARBA00022679"/>
    </source>
</evidence>
<feature type="domain" description="Glycosyltransferase 2-like" evidence="4">
    <location>
        <begin position="11"/>
        <end position="129"/>
    </location>
</feature>
<gene>
    <name evidence="5" type="ORF">SCABRO_01341</name>
</gene>
<evidence type="ECO:0000313" key="5">
    <source>
        <dbReference type="EMBL" id="KHE92952.1"/>
    </source>
</evidence>
<reference evidence="5 6" key="1">
    <citation type="submission" date="2014-10" db="EMBL/GenBank/DDBJ databases">
        <title>Draft genome of anammox bacterium scalindua brodae, obtained using differential coverage binning of sequence data from two enrichment reactors.</title>
        <authorList>
            <person name="Speth D.R."/>
            <person name="Russ L."/>
            <person name="Kartal B."/>
            <person name="Op den Camp H.J."/>
            <person name="Dutilh B.E."/>
            <person name="Jetten M.S."/>
        </authorList>
    </citation>
    <scope>NUCLEOTIDE SEQUENCE [LARGE SCALE GENOMIC DNA]</scope>
    <source>
        <strain evidence="5">RU1</strain>
    </source>
</reference>
<dbReference type="EMBL" id="JRYO01000085">
    <property type="protein sequence ID" value="KHE92952.1"/>
    <property type="molecule type" value="Genomic_DNA"/>
</dbReference>
<comment type="caution">
    <text evidence="5">The sequence shown here is derived from an EMBL/GenBank/DDBJ whole genome shotgun (WGS) entry which is preliminary data.</text>
</comment>
<comment type="similarity">
    <text evidence="1">Belongs to the glycosyltransferase 2 family.</text>
</comment>
<evidence type="ECO:0000313" key="6">
    <source>
        <dbReference type="Proteomes" id="UP000030652"/>
    </source>
</evidence>